<gene>
    <name evidence="4" type="ORF">D7U36_09085</name>
</gene>
<comment type="caution">
    <text evidence="4">The sequence shown here is derived from an EMBL/GenBank/DDBJ whole genome shotgun (WGS) entry which is preliminary data.</text>
</comment>
<evidence type="ECO:0000259" key="3">
    <source>
        <dbReference type="Pfam" id="PF12089"/>
    </source>
</evidence>
<sequence>MNRHAGGSMAKAGNDPDRTRVTQRRQPAEASAGGVGVTLAGTDKGTRRPTRKARLRIARFDPWSVMKTSFLFSIAAGVILFVAVWIVWGIFALSGALDQAQEALTALVGSSSGSGLELSNYISQWRVLGFTAIVAVLNVVFITAICTLLSFLYNLAANVIGGLEVTLAED</sequence>
<dbReference type="EMBL" id="RCIW01000013">
    <property type="protein sequence ID" value="RLP08587.1"/>
    <property type="molecule type" value="Genomic_DNA"/>
</dbReference>
<feature type="domain" description="DUF3566" evidence="3">
    <location>
        <begin position="51"/>
        <end position="169"/>
    </location>
</feature>
<dbReference type="InterPro" id="IPR021949">
    <property type="entry name" value="DUF3566_TM"/>
</dbReference>
<name>A0A8B3FRD2_9ACTN</name>
<reference evidence="4 5" key="1">
    <citation type="submission" date="2018-10" db="EMBL/GenBank/DDBJ databases">
        <title>Propionibacterium australiense Genome Sequencing and Assembly.</title>
        <authorList>
            <person name="Bernier A.-M."/>
            <person name="Bernard K."/>
        </authorList>
    </citation>
    <scope>NUCLEOTIDE SEQUENCE [LARGE SCALE GENOMIC DNA]</scope>
    <source>
        <strain evidence="4 5">NML98A078</strain>
    </source>
</reference>
<dbReference type="OrthoDB" id="3240216at2"/>
<dbReference type="Proteomes" id="UP000279336">
    <property type="component" value="Unassembled WGS sequence"/>
</dbReference>
<dbReference type="AlphaFoldDB" id="A0A8B3FRD2"/>
<feature type="transmembrane region" description="Helical" evidence="2">
    <location>
        <begin position="69"/>
        <end position="91"/>
    </location>
</feature>
<keyword evidence="2" id="KW-1133">Transmembrane helix</keyword>
<proteinExistence type="predicted"/>
<organism evidence="4 5">
    <name type="scientific">Propionibacterium australiense</name>
    <dbReference type="NCBI Taxonomy" id="119981"/>
    <lineage>
        <taxon>Bacteria</taxon>
        <taxon>Bacillati</taxon>
        <taxon>Actinomycetota</taxon>
        <taxon>Actinomycetes</taxon>
        <taxon>Propionibacteriales</taxon>
        <taxon>Propionibacteriaceae</taxon>
        <taxon>Propionibacterium</taxon>
    </lineage>
</organism>
<feature type="region of interest" description="Disordered" evidence="1">
    <location>
        <begin position="1"/>
        <end position="50"/>
    </location>
</feature>
<evidence type="ECO:0000256" key="1">
    <source>
        <dbReference type="SAM" id="MobiDB-lite"/>
    </source>
</evidence>
<keyword evidence="2" id="KW-0472">Membrane</keyword>
<accession>A0A8B3FRD2</accession>
<feature type="transmembrane region" description="Helical" evidence="2">
    <location>
        <begin position="127"/>
        <end position="153"/>
    </location>
</feature>
<keyword evidence="2" id="KW-0812">Transmembrane</keyword>
<protein>
    <submittedName>
        <fullName evidence="4">DUF3566 domain-containing protein</fullName>
    </submittedName>
</protein>
<evidence type="ECO:0000256" key="2">
    <source>
        <dbReference type="SAM" id="Phobius"/>
    </source>
</evidence>
<evidence type="ECO:0000313" key="4">
    <source>
        <dbReference type="EMBL" id="RLP08587.1"/>
    </source>
</evidence>
<evidence type="ECO:0000313" key="5">
    <source>
        <dbReference type="Proteomes" id="UP000279336"/>
    </source>
</evidence>
<dbReference type="Pfam" id="PF12089">
    <property type="entry name" value="DUF3566"/>
    <property type="match status" value="1"/>
</dbReference>